<dbReference type="EMBL" id="CATIWC010001127">
    <property type="protein sequence ID" value="CAI8583854.1"/>
    <property type="molecule type" value="Genomic_DNA"/>
</dbReference>
<comment type="similarity">
    <text evidence="3">Belongs to the alpha-class carbonic anhydrase family.</text>
</comment>
<reference evidence="5 6" key="1">
    <citation type="submission" date="2023-01" db="EMBL/GenBank/DDBJ databases">
        <authorList>
            <person name="Kreplak J."/>
        </authorList>
    </citation>
    <scope>NUCLEOTIDE SEQUENCE [LARGE SCALE GENOMIC DNA]</scope>
</reference>
<dbReference type="Gene3D" id="3.10.200.10">
    <property type="entry name" value="Alpha carbonic anhydrase"/>
    <property type="match status" value="1"/>
</dbReference>
<evidence type="ECO:0000256" key="1">
    <source>
        <dbReference type="ARBA" id="ARBA00002904"/>
    </source>
</evidence>
<sequence length="113" mass="12748">MYQRGNKTSEAITLEVGEELSNYIETIEDTKAGRGVGVINPSEIKVGCEKYYRYMGSLTIPPCDEGVIWTINKEIKSVSKTQLELLEEVVPDHAEMNARPVQLLNGREIQLYD</sequence>
<dbReference type="PANTHER" id="PTHR18952:SF201">
    <property type="entry name" value="CARBONIC ANHYDRASE"/>
    <property type="match status" value="1"/>
</dbReference>
<keyword evidence="6" id="KW-1185">Reference proteome</keyword>
<dbReference type="AlphaFoldDB" id="A0AAV0YGC4"/>
<dbReference type="Pfam" id="PF00194">
    <property type="entry name" value="Carb_anhydrase"/>
    <property type="match status" value="1"/>
</dbReference>
<name>A0AAV0YGC4_VICFA</name>
<dbReference type="GO" id="GO:0004089">
    <property type="term" value="F:carbonate dehydratase activity"/>
    <property type="evidence" value="ECO:0007669"/>
    <property type="project" value="InterPro"/>
</dbReference>
<dbReference type="InterPro" id="IPR001148">
    <property type="entry name" value="CA_dom"/>
</dbReference>
<evidence type="ECO:0000313" key="5">
    <source>
        <dbReference type="EMBL" id="CAI8583854.1"/>
    </source>
</evidence>
<dbReference type="SUPFAM" id="SSF51069">
    <property type="entry name" value="Carbonic anhydrase"/>
    <property type="match status" value="1"/>
</dbReference>
<dbReference type="GO" id="GO:0006730">
    <property type="term" value="P:one-carbon metabolic process"/>
    <property type="evidence" value="ECO:0007669"/>
    <property type="project" value="TreeGrafter"/>
</dbReference>
<dbReference type="Proteomes" id="UP001157006">
    <property type="component" value="Unassembled WGS sequence"/>
</dbReference>
<comment type="subcellular location">
    <subcellularLocation>
        <location evidence="2">Plastid</location>
        <location evidence="2">Chloroplast stroma</location>
    </subcellularLocation>
</comment>
<dbReference type="PROSITE" id="PS51144">
    <property type="entry name" value="ALPHA_CA_2"/>
    <property type="match status" value="1"/>
</dbReference>
<dbReference type="InterPro" id="IPR036398">
    <property type="entry name" value="CA_dom_sf"/>
</dbReference>
<evidence type="ECO:0000256" key="3">
    <source>
        <dbReference type="ARBA" id="ARBA00006365"/>
    </source>
</evidence>
<organism evidence="5 6">
    <name type="scientific">Vicia faba</name>
    <name type="common">Broad bean</name>
    <name type="synonym">Faba vulgaris</name>
    <dbReference type="NCBI Taxonomy" id="3906"/>
    <lineage>
        <taxon>Eukaryota</taxon>
        <taxon>Viridiplantae</taxon>
        <taxon>Streptophyta</taxon>
        <taxon>Embryophyta</taxon>
        <taxon>Tracheophyta</taxon>
        <taxon>Spermatophyta</taxon>
        <taxon>Magnoliopsida</taxon>
        <taxon>eudicotyledons</taxon>
        <taxon>Gunneridae</taxon>
        <taxon>Pentapetalae</taxon>
        <taxon>rosids</taxon>
        <taxon>fabids</taxon>
        <taxon>Fabales</taxon>
        <taxon>Fabaceae</taxon>
        <taxon>Papilionoideae</taxon>
        <taxon>50 kb inversion clade</taxon>
        <taxon>NPAAA clade</taxon>
        <taxon>Hologalegina</taxon>
        <taxon>IRL clade</taxon>
        <taxon>Fabeae</taxon>
        <taxon>Vicia</taxon>
    </lineage>
</organism>
<dbReference type="PANTHER" id="PTHR18952">
    <property type="entry name" value="CARBONIC ANHYDRASE"/>
    <property type="match status" value="1"/>
</dbReference>
<dbReference type="InterPro" id="IPR023561">
    <property type="entry name" value="Carbonic_anhydrase_a-class"/>
</dbReference>
<gene>
    <name evidence="5" type="ORF">VFH_U047280</name>
</gene>
<comment type="function">
    <text evidence="1">Reversible hydration of carbon dioxide.</text>
</comment>
<proteinExistence type="inferred from homology"/>
<evidence type="ECO:0000313" key="6">
    <source>
        <dbReference type="Proteomes" id="UP001157006"/>
    </source>
</evidence>
<protein>
    <recommendedName>
        <fullName evidence="4">Alpha-carbonic anhydrase domain-containing protein</fullName>
    </recommendedName>
</protein>
<feature type="domain" description="Alpha-carbonic anhydrase" evidence="4">
    <location>
        <begin position="1"/>
        <end position="113"/>
    </location>
</feature>
<dbReference type="GO" id="GO:0008270">
    <property type="term" value="F:zinc ion binding"/>
    <property type="evidence" value="ECO:0007669"/>
    <property type="project" value="InterPro"/>
</dbReference>
<evidence type="ECO:0000256" key="2">
    <source>
        <dbReference type="ARBA" id="ARBA00004470"/>
    </source>
</evidence>
<evidence type="ECO:0000259" key="4">
    <source>
        <dbReference type="PROSITE" id="PS51144"/>
    </source>
</evidence>
<comment type="caution">
    <text evidence="5">The sequence shown here is derived from an EMBL/GenBank/DDBJ whole genome shotgun (WGS) entry which is preliminary data.</text>
</comment>
<dbReference type="GO" id="GO:0009570">
    <property type="term" value="C:chloroplast stroma"/>
    <property type="evidence" value="ECO:0007669"/>
    <property type="project" value="UniProtKB-SubCell"/>
</dbReference>
<accession>A0AAV0YGC4</accession>